<dbReference type="PANTHER" id="PTHR19446">
    <property type="entry name" value="REVERSE TRANSCRIPTASES"/>
    <property type="match status" value="1"/>
</dbReference>
<organism evidence="2 3">
    <name type="scientific">Exocentrus adspersus</name>
    <dbReference type="NCBI Taxonomy" id="1586481"/>
    <lineage>
        <taxon>Eukaryota</taxon>
        <taxon>Metazoa</taxon>
        <taxon>Ecdysozoa</taxon>
        <taxon>Arthropoda</taxon>
        <taxon>Hexapoda</taxon>
        <taxon>Insecta</taxon>
        <taxon>Pterygota</taxon>
        <taxon>Neoptera</taxon>
        <taxon>Endopterygota</taxon>
        <taxon>Coleoptera</taxon>
        <taxon>Polyphaga</taxon>
        <taxon>Cucujiformia</taxon>
        <taxon>Chrysomeloidea</taxon>
        <taxon>Cerambycidae</taxon>
        <taxon>Lamiinae</taxon>
        <taxon>Acanthocinini</taxon>
        <taxon>Exocentrus</taxon>
    </lineage>
</organism>
<dbReference type="Proteomes" id="UP001159042">
    <property type="component" value="Unassembled WGS sequence"/>
</dbReference>
<keyword evidence="3" id="KW-1185">Reference proteome</keyword>
<accession>A0AAV8V774</accession>
<dbReference type="SUPFAM" id="SSF56672">
    <property type="entry name" value="DNA/RNA polymerases"/>
    <property type="match status" value="1"/>
</dbReference>
<evidence type="ECO:0000313" key="2">
    <source>
        <dbReference type="EMBL" id="KAJ8909821.1"/>
    </source>
</evidence>
<proteinExistence type="predicted"/>
<name>A0AAV8V774_9CUCU</name>
<reference evidence="2 3" key="1">
    <citation type="journal article" date="2023" name="Insect Mol. Biol.">
        <title>Genome sequencing provides insights into the evolution of gene families encoding plant cell wall-degrading enzymes in longhorned beetles.</title>
        <authorList>
            <person name="Shin N.R."/>
            <person name="Okamura Y."/>
            <person name="Kirsch R."/>
            <person name="Pauchet Y."/>
        </authorList>
    </citation>
    <scope>NUCLEOTIDE SEQUENCE [LARGE SCALE GENOMIC DNA]</scope>
    <source>
        <strain evidence="2">EAD_L_NR</strain>
    </source>
</reference>
<dbReference type="AlphaFoldDB" id="A0AAV8V774"/>
<evidence type="ECO:0000256" key="1">
    <source>
        <dbReference type="SAM" id="Coils"/>
    </source>
</evidence>
<evidence type="ECO:0000313" key="3">
    <source>
        <dbReference type="Proteomes" id="UP001159042"/>
    </source>
</evidence>
<protein>
    <recommendedName>
        <fullName evidence="4">Reverse transcriptase domain-containing protein</fullName>
    </recommendedName>
</protein>
<dbReference type="InterPro" id="IPR043502">
    <property type="entry name" value="DNA/RNA_pol_sf"/>
</dbReference>
<dbReference type="GO" id="GO:0071897">
    <property type="term" value="P:DNA biosynthetic process"/>
    <property type="evidence" value="ECO:0007669"/>
    <property type="project" value="UniProtKB-ARBA"/>
</dbReference>
<sequence>MLPSAREPESWWTLEIERAKKNTEAVRRRLMRMRRASRQVAEERRIAEAEYKQHKEDYKKLILREKKRCWHNLLQDLENDPWGQGYKIIMDNLRVKPPRVDLGERDRRLVARALFPIGPYIEQEPVRPYSGRLDSITQEEVRTAAGKLKERKAPGPDGVPTEAVKIWVEEGAEQVTEFLNSFYERREFPEDWKDAKLVLLPKPGRDGSSASGYRPICLLDSLAKLYEAVLAVKLKRDIAAAGGLSEYQHGFREGRSTVGALDVLMKHIRRITGPGSWKWCAVVLLDIRNAFNTASWELIADALEQKGTEAMILCGMWRPKEFCFQLRDETISPKKEIKYLGVTIDKALTFGAHVAAACAKAERVAAALGRVMPNVKGPKQNKRRTMAEAVNSILMYGAPIWSEAMKIQRHRGKVERVQRMMALRIISAYRTVSLEAAQVVAGAIPIHLLVEERRRLFRRGVSSAAEKSEERAQTEDKWQEEWNDCEKGTWTRTLIPDLRPWLRRKHGETDYFVTQFMTGHGSYGAYLQRIGKVEDPTCVHCGREVDTAEHAIFQCERWHRERTEMEAEVGERLSPANIINVALQSYDRWRTVMGKIHEIMQKKETDMRRREDREEG</sequence>
<feature type="coiled-coil region" evidence="1">
    <location>
        <begin position="16"/>
        <end position="64"/>
    </location>
</feature>
<evidence type="ECO:0008006" key="4">
    <source>
        <dbReference type="Google" id="ProtNLM"/>
    </source>
</evidence>
<comment type="caution">
    <text evidence="2">The sequence shown here is derived from an EMBL/GenBank/DDBJ whole genome shotgun (WGS) entry which is preliminary data.</text>
</comment>
<dbReference type="EMBL" id="JANEYG010000403">
    <property type="protein sequence ID" value="KAJ8909821.1"/>
    <property type="molecule type" value="Genomic_DNA"/>
</dbReference>
<keyword evidence="1" id="KW-0175">Coiled coil</keyword>
<gene>
    <name evidence="2" type="ORF">NQ315_003699</name>
</gene>